<comment type="caution">
    <text evidence="11">The sequence shown here is derived from an EMBL/GenBank/DDBJ whole genome shotgun (WGS) entry which is preliminary data.</text>
</comment>
<dbReference type="GO" id="GO:0009922">
    <property type="term" value="F:fatty acid elongase activity"/>
    <property type="evidence" value="ECO:0007669"/>
    <property type="project" value="InterPro"/>
</dbReference>
<evidence type="ECO:0000256" key="3">
    <source>
        <dbReference type="ARBA" id="ARBA00022679"/>
    </source>
</evidence>
<comment type="subcellular location">
    <subcellularLocation>
        <location evidence="1">Membrane</location>
        <topology evidence="1">Multi-pass membrane protein</topology>
    </subcellularLocation>
</comment>
<dbReference type="EMBL" id="ASHM01018022">
    <property type="protein sequence ID" value="PNX99673.1"/>
    <property type="molecule type" value="Genomic_DNA"/>
</dbReference>
<evidence type="ECO:0000256" key="5">
    <source>
        <dbReference type="ARBA" id="ARBA00022832"/>
    </source>
</evidence>
<evidence type="ECO:0000256" key="1">
    <source>
        <dbReference type="ARBA" id="ARBA00004141"/>
    </source>
</evidence>
<dbReference type="Pfam" id="PF01151">
    <property type="entry name" value="ELO"/>
    <property type="match status" value="1"/>
</dbReference>
<dbReference type="STRING" id="57577.A0A2K3N9E7"/>
<keyword evidence="7" id="KW-0443">Lipid metabolism</keyword>
<keyword evidence="6 10" id="KW-1133">Transmembrane helix</keyword>
<evidence type="ECO:0000256" key="8">
    <source>
        <dbReference type="ARBA" id="ARBA00023136"/>
    </source>
</evidence>
<keyword evidence="5" id="KW-0276">Fatty acid metabolism</keyword>
<gene>
    <name evidence="11" type="ORF">L195_g022942</name>
</gene>
<keyword evidence="8 10" id="KW-0472">Membrane</keyword>
<organism evidence="11 12">
    <name type="scientific">Trifolium pratense</name>
    <name type="common">Red clover</name>
    <dbReference type="NCBI Taxonomy" id="57577"/>
    <lineage>
        <taxon>Eukaryota</taxon>
        <taxon>Viridiplantae</taxon>
        <taxon>Streptophyta</taxon>
        <taxon>Embryophyta</taxon>
        <taxon>Tracheophyta</taxon>
        <taxon>Spermatophyta</taxon>
        <taxon>Magnoliopsida</taxon>
        <taxon>eudicotyledons</taxon>
        <taxon>Gunneridae</taxon>
        <taxon>Pentapetalae</taxon>
        <taxon>rosids</taxon>
        <taxon>fabids</taxon>
        <taxon>Fabales</taxon>
        <taxon>Fabaceae</taxon>
        <taxon>Papilionoideae</taxon>
        <taxon>50 kb inversion clade</taxon>
        <taxon>NPAAA clade</taxon>
        <taxon>Hologalegina</taxon>
        <taxon>IRL clade</taxon>
        <taxon>Trifolieae</taxon>
        <taxon>Trifolium</taxon>
    </lineage>
</organism>
<protein>
    <submittedName>
        <fullName evidence="11">Elongation of fatty acids protein a-like</fullName>
    </submittedName>
</protein>
<dbReference type="Proteomes" id="UP000236291">
    <property type="component" value="Unassembled WGS sequence"/>
</dbReference>
<evidence type="ECO:0000313" key="12">
    <source>
        <dbReference type="Proteomes" id="UP000236291"/>
    </source>
</evidence>
<dbReference type="GO" id="GO:0016020">
    <property type="term" value="C:membrane"/>
    <property type="evidence" value="ECO:0007669"/>
    <property type="project" value="UniProtKB-SubCell"/>
</dbReference>
<name>A0A2K3N9E7_TRIPR</name>
<keyword evidence="4 10" id="KW-0812">Transmembrane</keyword>
<proteinExistence type="predicted"/>
<dbReference type="InterPro" id="IPR002076">
    <property type="entry name" value="ELO_fam"/>
</dbReference>
<evidence type="ECO:0000256" key="6">
    <source>
        <dbReference type="ARBA" id="ARBA00022989"/>
    </source>
</evidence>
<evidence type="ECO:0000256" key="2">
    <source>
        <dbReference type="ARBA" id="ARBA00022516"/>
    </source>
</evidence>
<evidence type="ECO:0000256" key="10">
    <source>
        <dbReference type="SAM" id="Phobius"/>
    </source>
</evidence>
<feature type="transmembrane region" description="Helical" evidence="10">
    <location>
        <begin position="67"/>
        <end position="91"/>
    </location>
</feature>
<accession>A0A2K3N9E7</accession>
<reference evidence="11 12" key="1">
    <citation type="journal article" date="2014" name="Am. J. Bot.">
        <title>Genome assembly and annotation for red clover (Trifolium pratense; Fabaceae).</title>
        <authorList>
            <person name="Istvanek J."/>
            <person name="Jaros M."/>
            <person name="Krenek A."/>
            <person name="Repkova J."/>
        </authorList>
    </citation>
    <scope>NUCLEOTIDE SEQUENCE [LARGE SCALE GENOMIC DNA]</scope>
    <source>
        <strain evidence="12">cv. Tatra</strain>
        <tissue evidence="11">Young leaves</tissue>
    </source>
</reference>
<sequence>MVEFTKEKLKYWLLDHPSIVSFRWSPTLMWGSTWWFLVSAIFFYIAVAVTLHVILKLCRRQRPVPLGPLPAIHSLSMSLISVTIFFGMFFSAEAEVRDTRWLWQRTRTTPFEWLLCFPLVFAIASSVGYIVLHGGLFRGLWVPILDTNRVT</sequence>
<evidence type="ECO:0000313" key="11">
    <source>
        <dbReference type="EMBL" id="PNX99673.1"/>
    </source>
</evidence>
<dbReference type="AlphaFoldDB" id="A0A2K3N9E7"/>
<evidence type="ECO:0000256" key="9">
    <source>
        <dbReference type="ARBA" id="ARBA00023160"/>
    </source>
</evidence>
<feature type="transmembrane region" description="Helical" evidence="10">
    <location>
        <begin position="111"/>
        <end position="132"/>
    </location>
</feature>
<reference evidence="11 12" key="2">
    <citation type="journal article" date="2017" name="Front. Plant Sci.">
        <title>Gene Classification and Mining of Molecular Markers Useful in Red Clover (Trifolium pratense) Breeding.</title>
        <authorList>
            <person name="Istvanek J."/>
            <person name="Dluhosova J."/>
            <person name="Dluhos P."/>
            <person name="Patkova L."/>
            <person name="Nedelnik J."/>
            <person name="Repkova J."/>
        </authorList>
    </citation>
    <scope>NUCLEOTIDE SEQUENCE [LARGE SCALE GENOMIC DNA]</scope>
    <source>
        <strain evidence="12">cv. Tatra</strain>
        <tissue evidence="11">Young leaves</tissue>
    </source>
</reference>
<evidence type="ECO:0000256" key="7">
    <source>
        <dbReference type="ARBA" id="ARBA00023098"/>
    </source>
</evidence>
<keyword evidence="9" id="KW-0275">Fatty acid biosynthesis</keyword>
<dbReference type="GO" id="GO:0006633">
    <property type="term" value="P:fatty acid biosynthetic process"/>
    <property type="evidence" value="ECO:0007669"/>
    <property type="project" value="UniProtKB-KW"/>
</dbReference>
<feature type="transmembrane region" description="Helical" evidence="10">
    <location>
        <begin position="34"/>
        <end position="55"/>
    </location>
</feature>
<keyword evidence="3" id="KW-0808">Transferase</keyword>
<keyword evidence="2" id="KW-0444">Lipid biosynthesis</keyword>
<evidence type="ECO:0000256" key="4">
    <source>
        <dbReference type="ARBA" id="ARBA00022692"/>
    </source>
</evidence>